<comment type="caution">
    <text evidence="5">The sequence shown here is derived from an EMBL/GenBank/DDBJ whole genome shotgun (WGS) entry which is preliminary data.</text>
</comment>
<dbReference type="Proteomes" id="UP000305238">
    <property type="component" value="Unassembled WGS sequence"/>
</dbReference>
<dbReference type="PROSITE" id="PS50893">
    <property type="entry name" value="ABC_TRANSPORTER_2"/>
    <property type="match status" value="1"/>
</dbReference>
<dbReference type="Pfam" id="PF12399">
    <property type="entry name" value="BCA_ABC_TP_C"/>
    <property type="match status" value="1"/>
</dbReference>
<gene>
    <name evidence="5" type="ORF">ETD96_18050</name>
</gene>
<dbReference type="InterPro" id="IPR027417">
    <property type="entry name" value="P-loop_NTPase"/>
</dbReference>
<sequence>MPDRAKGLRTRALTVRYGGVVANDGIDLRVPPGSVVGLIGPNGAGKTTFVDAVTGFTPAEGEITLDGRSLAGMPPHRRKAAGLARTWQSAELFGNLTVEENLLVSARTVGFRTLLRDVFGRTSVGRSVDRALETVGLDGVRSVLARDLTLGQQKLVGVARALAGRCDLLLLDEPAAGLDSNESVAFGRRVREIAASGPGVLLIDHDMSLVLNVCDVVYVMEFGKVIFTGTPAEARVDAAVATAYLGSPMEEADA</sequence>
<dbReference type="OrthoDB" id="4350300at2"/>
<dbReference type="PANTHER" id="PTHR45772">
    <property type="entry name" value="CONSERVED COMPONENT OF ABC TRANSPORTER FOR NATURAL AMINO ACIDS-RELATED"/>
    <property type="match status" value="1"/>
</dbReference>
<dbReference type="GO" id="GO:0005524">
    <property type="term" value="F:ATP binding"/>
    <property type="evidence" value="ECO:0007669"/>
    <property type="project" value="UniProtKB-KW"/>
</dbReference>
<keyword evidence="2" id="KW-0547">Nucleotide-binding</keyword>
<dbReference type="Pfam" id="PF00005">
    <property type="entry name" value="ABC_tran"/>
    <property type="match status" value="1"/>
</dbReference>
<keyword evidence="1" id="KW-0813">Transport</keyword>
<dbReference type="EMBL" id="VCKZ01000121">
    <property type="protein sequence ID" value="TMR37668.1"/>
    <property type="molecule type" value="Genomic_DNA"/>
</dbReference>
<dbReference type="InterPro" id="IPR051120">
    <property type="entry name" value="ABC_AA/LPS_Transport"/>
</dbReference>
<dbReference type="SMART" id="SM00382">
    <property type="entry name" value="AAA"/>
    <property type="match status" value="1"/>
</dbReference>
<evidence type="ECO:0000313" key="5">
    <source>
        <dbReference type="EMBL" id="TMR37668.1"/>
    </source>
</evidence>
<dbReference type="SUPFAM" id="SSF52540">
    <property type="entry name" value="P-loop containing nucleoside triphosphate hydrolases"/>
    <property type="match status" value="1"/>
</dbReference>
<evidence type="ECO:0000256" key="3">
    <source>
        <dbReference type="ARBA" id="ARBA00022840"/>
    </source>
</evidence>
<proteinExistence type="predicted"/>
<dbReference type="InterPro" id="IPR003439">
    <property type="entry name" value="ABC_transporter-like_ATP-bd"/>
</dbReference>
<evidence type="ECO:0000256" key="2">
    <source>
        <dbReference type="ARBA" id="ARBA00022741"/>
    </source>
</evidence>
<dbReference type="AlphaFoldDB" id="A0A5S4GXG2"/>
<dbReference type="GO" id="GO:0005886">
    <property type="term" value="C:plasma membrane"/>
    <property type="evidence" value="ECO:0007669"/>
    <property type="project" value="TreeGrafter"/>
</dbReference>
<dbReference type="RefSeq" id="WP_138637629.1">
    <property type="nucleotide sequence ID" value="NZ_JASWDG010000010.1"/>
</dbReference>
<dbReference type="CDD" id="cd03219">
    <property type="entry name" value="ABC_Mj1267_LivG_branched"/>
    <property type="match status" value="1"/>
</dbReference>
<accession>A0A5S4GXG2</accession>
<reference evidence="5 6" key="1">
    <citation type="submission" date="2019-05" db="EMBL/GenBank/DDBJ databases">
        <title>Draft genome sequence of Actinomadura geliboluensis A8036.</title>
        <authorList>
            <person name="Saricaoglu S."/>
            <person name="Isik K."/>
        </authorList>
    </citation>
    <scope>NUCLEOTIDE SEQUENCE [LARGE SCALE GENOMIC DNA]</scope>
    <source>
        <strain evidence="5 6">A8036</strain>
    </source>
</reference>
<evidence type="ECO:0000313" key="6">
    <source>
        <dbReference type="Proteomes" id="UP000305238"/>
    </source>
</evidence>
<dbReference type="GO" id="GO:0016887">
    <property type="term" value="F:ATP hydrolysis activity"/>
    <property type="evidence" value="ECO:0007669"/>
    <property type="project" value="InterPro"/>
</dbReference>
<name>A0A5S4GXG2_9ACTN</name>
<feature type="domain" description="ABC transporter" evidence="4">
    <location>
        <begin position="8"/>
        <end position="247"/>
    </location>
</feature>
<keyword evidence="6" id="KW-1185">Reference proteome</keyword>
<evidence type="ECO:0000259" key="4">
    <source>
        <dbReference type="PROSITE" id="PS50893"/>
    </source>
</evidence>
<protein>
    <submittedName>
        <fullName evidence="5">ABC transporter ATP-binding protein</fullName>
    </submittedName>
</protein>
<keyword evidence="3 5" id="KW-0067">ATP-binding</keyword>
<organism evidence="5 6">
    <name type="scientific">Actinomadura geliboluensis</name>
    <dbReference type="NCBI Taxonomy" id="882440"/>
    <lineage>
        <taxon>Bacteria</taxon>
        <taxon>Bacillati</taxon>
        <taxon>Actinomycetota</taxon>
        <taxon>Actinomycetes</taxon>
        <taxon>Streptosporangiales</taxon>
        <taxon>Thermomonosporaceae</taxon>
        <taxon>Actinomadura</taxon>
    </lineage>
</organism>
<evidence type="ECO:0000256" key="1">
    <source>
        <dbReference type="ARBA" id="ARBA00022448"/>
    </source>
</evidence>
<dbReference type="Gene3D" id="3.40.50.300">
    <property type="entry name" value="P-loop containing nucleotide triphosphate hydrolases"/>
    <property type="match status" value="1"/>
</dbReference>
<dbReference type="InterPro" id="IPR003593">
    <property type="entry name" value="AAA+_ATPase"/>
</dbReference>
<dbReference type="InterPro" id="IPR032823">
    <property type="entry name" value="BCA_ABC_TP_C"/>
</dbReference>